<protein>
    <recommendedName>
        <fullName evidence="2">Protein COFACTOR ASSEMBLY OF COMPLEX C SUBUNIT B CCB4, chloroplastic</fullName>
    </recommendedName>
</protein>
<dbReference type="EMBL" id="HBFA01032075">
    <property type="protein sequence ID" value="CAD8682937.1"/>
    <property type="molecule type" value="Transcribed_RNA"/>
</dbReference>
<gene>
    <name evidence="1" type="ORF">POBO1169_LOCUS16163</name>
</gene>
<dbReference type="AlphaFoldDB" id="A0A7S0RNM8"/>
<evidence type="ECO:0008006" key="2">
    <source>
        <dbReference type="Google" id="ProtNLM"/>
    </source>
</evidence>
<reference evidence="1" key="1">
    <citation type="submission" date="2021-01" db="EMBL/GenBank/DDBJ databases">
        <authorList>
            <person name="Corre E."/>
            <person name="Pelletier E."/>
            <person name="Niang G."/>
            <person name="Scheremetjew M."/>
            <person name="Finn R."/>
            <person name="Kale V."/>
            <person name="Holt S."/>
            <person name="Cochrane G."/>
            <person name="Meng A."/>
            <person name="Brown T."/>
            <person name="Cohen L."/>
        </authorList>
    </citation>
    <scope>NUCLEOTIDE SEQUENCE</scope>
    <source>
        <strain evidence="1">CCMP722</strain>
    </source>
</reference>
<dbReference type="GO" id="GO:0010190">
    <property type="term" value="P:cytochrome b6f complex assembly"/>
    <property type="evidence" value="ECO:0007669"/>
    <property type="project" value="TreeGrafter"/>
</dbReference>
<name>A0A7S0RNM8_9CHLO</name>
<dbReference type="GO" id="GO:0009507">
    <property type="term" value="C:chloroplast"/>
    <property type="evidence" value="ECO:0007669"/>
    <property type="project" value="TreeGrafter"/>
</dbReference>
<dbReference type="InterPro" id="IPR044705">
    <property type="entry name" value="CCB4"/>
</dbReference>
<dbReference type="PANTHER" id="PTHR34943:SF2">
    <property type="entry name" value="PROTEIN COFACTOR ASSEMBLY OF COMPLEX C SUBUNIT B CCB4, CHLOROPLASTIC"/>
    <property type="match status" value="1"/>
</dbReference>
<organism evidence="1">
    <name type="scientific">Pyramimonas obovata</name>
    <dbReference type="NCBI Taxonomy" id="1411642"/>
    <lineage>
        <taxon>Eukaryota</taxon>
        <taxon>Viridiplantae</taxon>
        <taxon>Chlorophyta</taxon>
        <taxon>Pyramimonadophyceae</taxon>
        <taxon>Pyramimonadales</taxon>
        <taxon>Pyramimonadaceae</taxon>
        <taxon>Pyramimonas</taxon>
        <taxon>Pyramimonas incertae sedis</taxon>
    </lineage>
</organism>
<dbReference type="Pfam" id="PF11152">
    <property type="entry name" value="CCB2_CCB4"/>
    <property type="match status" value="1"/>
</dbReference>
<dbReference type="InterPro" id="IPR021325">
    <property type="entry name" value="CCB2/CCB4"/>
</dbReference>
<proteinExistence type="predicted"/>
<evidence type="ECO:0000313" key="1">
    <source>
        <dbReference type="EMBL" id="CAD8682937.1"/>
    </source>
</evidence>
<accession>A0A7S0RNM8</accession>
<sequence length="308" mass="32326">MRTARMSTHACASQCVGRGCGGPRVRAVCAVRCKYSGANIGAASLTQRAVLKGEGVSIKARGVTLPVASRCVAEARPDLAVPESKDWFAANQDMLRTVPLWVGGLGGTALLMNRALSGIAAVSDASSSQSRADVLCLAMAASLLLTGLSWLSLRSREPAFVTLSGEDVFYINPDLEEPAASELKWCWEAVKAASRCGSLVVLHDGKRLLQAGTAPTDIDLTSAPALGVICDSVMSSGKGNYLANMALFPGRVEFEPVLPYNTKAVLVQPIGSKGVLIAASGTVRGFSRLDQAWLAAMSDKLEVTLEDE</sequence>
<dbReference type="PANTHER" id="PTHR34943">
    <property type="match status" value="1"/>
</dbReference>